<gene>
    <name evidence="3" type="ORF">PHYBOEH_008806</name>
</gene>
<feature type="compositionally biased region" description="Basic and acidic residues" evidence="2">
    <location>
        <begin position="319"/>
        <end position="328"/>
    </location>
</feature>
<feature type="compositionally biased region" description="Polar residues" evidence="2">
    <location>
        <begin position="274"/>
        <end position="290"/>
    </location>
</feature>
<feature type="compositionally biased region" description="Basic and acidic residues" evidence="2">
    <location>
        <begin position="371"/>
        <end position="388"/>
    </location>
</feature>
<comment type="caution">
    <text evidence="3">The sequence shown here is derived from an EMBL/GenBank/DDBJ whole genome shotgun (WGS) entry which is preliminary data.</text>
</comment>
<dbReference type="Proteomes" id="UP000693981">
    <property type="component" value="Unassembled WGS sequence"/>
</dbReference>
<evidence type="ECO:0000256" key="1">
    <source>
        <dbReference type="SAM" id="Coils"/>
    </source>
</evidence>
<protein>
    <submittedName>
        <fullName evidence="3">Uncharacterized protein</fullName>
    </submittedName>
</protein>
<feature type="region of interest" description="Disordered" evidence="2">
    <location>
        <begin position="1"/>
        <end position="22"/>
    </location>
</feature>
<feature type="region of interest" description="Disordered" evidence="2">
    <location>
        <begin position="202"/>
        <end position="226"/>
    </location>
</feature>
<organism evidence="3 4">
    <name type="scientific">Phytophthora boehmeriae</name>
    <dbReference type="NCBI Taxonomy" id="109152"/>
    <lineage>
        <taxon>Eukaryota</taxon>
        <taxon>Sar</taxon>
        <taxon>Stramenopiles</taxon>
        <taxon>Oomycota</taxon>
        <taxon>Peronosporomycetes</taxon>
        <taxon>Peronosporales</taxon>
        <taxon>Peronosporaceae</taxon>
        <taxon>Phytophthora</taxon>
    </lineage>
</organism>
<feature type="region of interest" description="Disordered" evidence="2">
    <location>
        <begin position="270"/>
        <end position="290"/>
    </location>
</feature>
<keyword evidence="4" id="KW-1185">Reference proteome</keyword>
<feature type="compositionally biased region" description="Basic and acidic residues" evidence="2">
    <location>
        <begin position="403"/>
        <end position="425"/>
    </location>
</feature>
<reference evidence="3" key="1">
    <citation type="submission" date="2021-02" db="EMBL/GenBank/DDBJ databases">
        <authorList>
            <person name="Palmer J.M."/>
        </authorList>
    </citation>
    <scope>NUCLEOTIDE SEQUENCE</scope>
    <source>
        <strain evidence="3">SCRP23</strain>
    </source>
</reference>
<dbReference type="EMBL" id="JAGDFL010000529">
    <property type="protein sequence ID" value="KAG7385975.1"/>
    <property type="molecule type" value="Genomic_DNA"/>
</dbReference>
<feature type="coiled-coil region" evidence="1">
    <location>
        <begin position="52"/>
        <end position="178"/>
    </location>
</feature>
<feature type="region of interest" description="Disordered" evidence="2">
    <location>
        <begin position="319"/>
        <end position="346"/>
    </location>
</feature>
<proteinExistence type="predicted"/>
<evidence type="ECO:0000313" key="3">
    <source>
        <dbReference type="EMBL" id="KAG7385975.1"/>
    </source>
</evidence>
<feature type="compositionally biased region" description="Low complexity" evidence="2">
    <location>
        <begin position="451"/>
        <end position="464"/>
    </location>
</feature>
<dbReference type="OrthoDB" id="127656at2759"/>
<sequence length="686" mass="77751">MRQSVRVKATLESPENSQGDARIADLCPEDRDKVAKLVRRIVEVGTLQEEGEKEFQRQRDVFETEVQELRAQIKRDAEEIEEMSGKLRLAKRKAKMFQERVLVLEESTETEMRSRLDAEQTLDLLKLELDKLRTLVRRQQDEMQSKTTEQQERFDAELQHLNLELKEVQELLLQERQDRVLEMQKALDKRLERSAAVKEEKPILGGTPPAETMALDKTSYPPKSDAPRHGLLDMSSFLNTSVELPDKMKEVMEDWKQRMEEALAAVKVPENRTTEAVSTTDQTRDSTATVSTACQTDIEEVLPKRTVPVDAVSNKKMIDDAEPRKPEDGFVTPVASQSPIIRPDSMEKRLDFDQYISEPSLDIGGDVSKTSFEKNDEVVEASKDDPWNKKLTQGIGDPIAQEHLMEAESDTMRQTKESALKHHDAIANASPDSKRNESDPLATPCATPQSENEQQNRQQNERNQPASRSVDSDGDGNGRNFSDLPDFSFLNVMNGPHPRQSHQGLDEQTTSHVSYNGMYETSLFDVVDAIEKTQQVTRPYQQLPNQSQSYPVTVCSSPSARVENLRQHVEARERLLFQKYDAAHLRDQVARPQDSWHAASSAIGDLAAFEEVKDLYAEDLSQRWGALISNVQTATSPNQTGIRGEPRNDYSIPGQPPSPLELSVQMSIERDIQDLLHSENLPPREY</sequence>
<name>A0A8T1VXD6_9STRA</name>
<keyword evidence="1" id="KW-0175">Coiled coil</keyword>
<evidence type="ECO:0000313" key="4">
    <source>
        <dbReference type="Proteomes" id="UP000693981"/>
    </source>
</evidence>
<dbReference type="AlphaFoldDB" id="A0A8T1VXD6"/>
<feature type="region of interest" description="Disordered" evidence="2">
    <location>
        <begin position="358"/>
        <end position="508"/>
    </location>
</feature>
<accession>A0A8T1VXD6</accession>
<evidence type="ECO:0000256" key="2">
    <source>
        <dbReference type="SAM" id="MobiDB-lite"/>
    </source>
</evidence>
<feature type="region of interest" description="Disordered" evidence="2">
    <location>
        <begin position="634"/>
        <end position="660"/>
    </location>
</feature>